<dbReference type="InterPro" id="IPR027417">
    <property type="entry name" value="P-loop_NTPase"/>
</dbReference>
<protein>
    <recommendedName>
        <fullName evidence="1">RecF/RecN/SMC N-terminal domain-containing protein</fullName>
    </recommendedName>
</protein>
<reference evidence="2" key="1">
    <citation type="submission" date="2005-08" db="EMBL/GenBank/DDBJ databases">
        <title>Complete sequence of Chlorobium chlorochromatii CaD3.</title>
        <authorList>
            <person name="Copeland A."/>
            <person name="Lucas S."/>
            <person name="Lapidus A."/>
            <person name="Barry K."/>
            <person name="Detter J.C."/>
            <person name="Glavina T."/>
            <person name="Hammon N."/>
            <person name="Israni S."/>
            <person name="Pitluck S."/>
            <person name="Bryant D."/>
            <person name="Schmutz J."/>
            <person name="Larimer F."/>
            <person name="Land M."/>
            <person name="Kyrpides N."/>
            <person name="Ivanova N."/>
            <person name="Richardson P."/>
        </authorList>
    </citation>
    <scope>NUCLEOTIDE SEQUENCE [LARGE SCALE GENOMIC DNA]</scope>
    <source>
        <strain evidence="2">CaD3</strain>
    </source>
</reference>
<dbReference type="InterPro" id="IPR051396">
    <property type="entry name" value="Bact_Antivir_Def_Nuclease"/>
</dbReference>
<name>Q3APQ2_CHLCH</name>
<dbReference type="SUPFAM" id="SSF52540">
    <property type="entry name" value="P-loop containing nucleoside triphosphate hydrolases"/>
    <property type="match status" value="1"/>
</dbReference>
<dbReference type="HOGENOM" id="CLU_478889_0_0_10"/>
<dbReference type="InterPro" id="IPR003395">
    <property type="entry name" value="RecF/RecN/SMC_N"/>
</dbReference>
<accession>Q3APQ2</accession>
<gene>
    <name evidence="2" type="ordered locus">Cag_1772</name>
</gene>
<feature type="domain" description="RecF/RecN/SMC N-terminal" evidence="1">
    <location>
        <begin position="1"/>
        <end position="330"/>
    </location>
</feature>
<organism evidence="2">
    <name type="scientific">Chlorobium chlorochromatii (strain CaD3)</name>
    <dbReference type="NCBI Taxonomy" id="340177"/>
    <lineage>
        <taxon>Bacteria</taxon>
        <taxon>Pseudomonadati</taxon>
        <taxon>Chlorobiota</taxon>
        <taxon>Chlorobiia</taxon>
        <taxon>Chlorobiales</taxon>
        <taxon>Chlorobiaceae</taxon>
        <taxon>Chlorobium/Pelodictyon group</taxon>
        <taxon>Chlorobium</taxon>
    </lineage>
</organism>
<dbReference type="AlphaFoldDB" id="Q3APQ2"/>
<dbReference type="Gene3D" id="3.40.50.300">
    <property type="entry name" value="P-loop containing nucleotide triphosphate hydrolases"/>
    <property type="match status" value="1"/>
</dbReference>
<sequence>MLTNITIENFKKLERISFPLSQSVVIIGPNNSGKSTIFQALCLWEIGVKNYIAAYQKNDLNRQGTITINRRDLLNSPIADARFLWKSKKVTQRNISGAGQKHVPLSIELEGDNNGVQWSCQAEFTFSNSESFSCKICTGLQQMVELYENEHGLHFGFLQPMSGISTTEDKLTKGSIDRKLGEGKTAEVLRNICFEILNPETASKNRNNAENNWLQLCNVIKVMFGVILQKPEFIKATGLISLEYIENNIKYDISSGGRGFQQTLLLFSYMFANPNTILLLDEPDAHLEVIRQREVFQKINDIATITNSQLLVASHSEVVLDEAAEASKVIALIENQTFEVNTSTNSKSIQYIKKALTEIGWEKYYLAKSKGHILYLEGSTDLQMLLAFATALNHNVAALLRFANVSYTSDNVPNTAVANFVALKEIFPELKGLAIFDKIEKNLNDIKPLTVVCWQKRELENYFARPYLLIKYAQSLHEKYEQFSLEQLEKAMKKAIEDFTLRAYLNDLNHNWWNSAKLSSEWLDNIFPEFYKQLNVPLNFYKRDYYQLIALMERQDIADEIVDKLDLIYEILK</sequence>
<evidence type="ECO:0000259" key="1">
    <source>
        <dbReference type="Pfam" id="PF02463"/>
    </source>
</evidence>
<dbReference type="Pfam" id="PF02463">
    <property type="entry name" value="SMC_N"/>
    <property type="match status" value="1"/>
</dbReference>
<dbReference type="PANTHER" id="PTHR43581">
    <property type="entry name" value="ATP/GTP PHOSPHATASE"/>
    <property type="match status" value="1"/>
</dbReference>
<proteinExistence type="predicted"/>
<evidence type="ECO:0000313" key="2">
    <source>
        <dbReference type="EMBL" id="ABB29023.1"/>
    </source>
</evidence>
<dbReference type="STRING" id="340177.Cag_1772"/>
<dbReference type="EMBL" id="CP000108">
    <property type="protein sequence ID" value="ABB29023.1"/>
    <property type="molecule type" value="Genomic_DNA"/>
</dbReference>
<dbReference type="OrthoDB" id="9792800at2"/>
<dbReference type="eggNOG" id="COG1106">
    <property type="taxonomic scope" value="Bacteria"/>
</dbReference>
<dbReference type="PANTHER" id="PTHR43581:SF2">
    <property type="entry name" value="EXCINUCLEASE ATPASE SUBUNIT"/>
    <property type="match status" value="1"/>
</dbReference>
<dbReference type="CDD" id="cd00267">
    <property type="entry name" value="ABC_ATPase"/>
    <property type="match status" value="1"/>
</dbReference>
<dbReference type="KEGG" id="cch:Cag_1772"/>